<proteinExistence type="inferred from homology"/>
<organism evidence="3 4">
    <name type="scientific">Metabacillus mangrovi</name>
    <dbReference type="NCBI Taxonomy" id="1491830"/>
    <lineage>
        <taxon>Bacteria</taxon>
        <taxon>Bacillati</taxon>
        <taxon>Bacillota</taxon>
        <taxon>Bacilli</taxon>
        <taxon>Bacillales</taxon>
        <taxon>Bacillaceae</taxon>
        <taxon>Metabacillus</taxon>
    </lineage>
</organism>
<protein>
    <submittedName>
        <fullName evidence="3">SDR family oxidoreductase</fullName>
    </submittedName>
</protein>
<dbReference type="Gene3D" id="3.40.50.720">
    <property type="entry name" value="NAD(P)-binding Rossmann-like Domain"/>
    <property type="match status" value="1"/>
</dbReference>
<dbReference type="AlphaFoldDB" id="A0A7X2S0K1"/>
<dbReference type="CDD" id="cd05233">
    <property type="entry name" value="SDR_c"/>
    <property type="match status" value="1"/>
</dbReference>
<keyword evidence="4" id="KW-1185">Reference proteome</keyword>
<dbReference type="InterPro" id="IPR050259">
    <property type="entry name" value="SDR"/>
</dbReference>
<comment type="caution">
    <text evidence="3">The sequence shown here is derived from an EMBL/GenBank/DDBJ whole genome shotgun (WGS) entry which is preliminary data.</text>
</comment>
<dbReference type="EMBL" id="WMIB01000001">
    <property type="protein sequence ID" value="MTH51782.1"/>
    <property type="molecule type" value="Genomic_DNA"/>
</dbReference>
<evidence type="ECO:0000313" key="3">
    <source>
        <dbReference type="EMBL" id="MTH51782.1"/>
    </source>
</evidence>
<dbReference type="PANTHER" id="PTHR42879">
    <property type="entry name" value="3-OXOACYL-(ACYL-CARRIER-PROTEIN) REDUCTASE"/>
    <property type="match status" value="1"/>
</dbReference>
<dbReference type="RefSeq" id="WP_155110350.1">
    <property type="nucleotide sequence ID" value="NZ_WMIB01000001.1"/>
</dbReference>
<comment type="similarity">
    <text evidence="1">Belongs to the short-chain dehydrogenases/reductases (SDR) family.</text>
</comment>
<dbReference type="Pfam" id="PF13561">
    <property type="entry name" value="adh_short_C2"/>
    <property type="match status" value="1"/>
</dbReference>
<dbReference type="PANTHER" id="PTHR42879:SF2">
    <property type="entry name" value="3-OXOACYL-[ACYL-CARRIER-PROTEIN] REDUCTASE FABG"/>
    <property type="match status" value="1"/>
</dbReference>
<dbReference type="PRINTS" id="PR00081">
    <property type="entry name" value="GDHRDH"/>
</dbReference>
<evidence type="ECO:0000313" key="4">
    <source>
        <dbReference type="Proteomes" id="UP000434639"/>
    </source>
</evidence>
<dbReference type="InterPro" id="IPR036291">
    <property type="entry name" value="NAD(P)-bd_dom_sf"/>
</dbReference>
<accession>A0A7X2S0K1</accession>
<dbReference type="OrthoDB" id="9803333at2"/>
<dbReference type="SUPFAM" id="SSF51735">
    <property type="entry name" value="NAD(P)-binding Rossmann-fold domains"/>
    <property type="match status" value="1"/>
</dbReference>
<dbReference type="Proteomes" id="UP000434639">
    <property type="component" value="Unassembled WGS sequence"/>
</dbReference>
<dbReference type="InterPro" id="IPR002347">
    <property type="entry name" value="SDR_fam"/>
</dbReference>
<name>A0A7X2S0K1_9BACI</name>
<evidence type="ECO:0000256" key="1">
    <source>
        <dbReference type="ARBA" id="ARBA00006484"/>
    </source>
</evidence>
<reference evidence="3 4" key="1">
    <citation type="journal article" date="2017" name="Int. J. Syst. Evol. Microbiol.">
        <title>Bacillus mangrovi sp. nov., isolated from a sediment sample from a mangrove forest.</title>
        <authorList>
            <person name="Gupta V."/>
            <person name="Singh P.K."/>
            <person name="Korpole S."/>
            <person name="Tanuku N.R.S."/>
            <person name="Pinnaka A.K."/>
        </authorList>
    </citation>
    <scope>NUCLEOTIDE SEQUENCE [LARGE SCALE GENOMIC DNA]</scope>
    <source>
        <strain evidence="3 4">KCTC 33872</strain>
    </source>
</reference>
<dbReference type="FunFam" id="3.40.50.720:FF:000173">
    <property type="entry name" value="3-oxoacyl-[acyl-carrier protein] reductase"/>
    <property type="match status" value="1"/>
</dbReference>
<evidence type="ECO:0000256" key="2">
    <source>
        <dbReference type="ARBA" id="ARBA00023002"/>
    </source>
</evidence>
<dbReference type="GO" id="GO:0016491">
    <property type="term" value="F:oxidoreductase activity"/>
    <property type="evidence" value="ECO:0007669"/>
    <property type="project" value="UniProtKB-KW"/>
</dbReference>
<gene>
    <name evidence="3" type="ORF">GKZ89_00075</name>
</gene>
<dbReference type="NCBIfam" id="NF047420">
    <property type="entry name" value="EF_P_mod_YmfI"/>
    <property type="match status" value="1"/>
</dbReference>
<keyword evidence="2" id="KW-0560">Oxidoreductase</keyword>
<sequence length="239" mass="25286">MKHALITGASGGIGSSAAIRLSREGYSLYLHYCRNAKKADELKEKLEAEGIRCRTIQSDLSAPDGPDRLLNQIEDPIDLVVLSSGTAPYGLITDLSDQEAAAQIQLHVTSPFLLVKKLTPGMVARKAGNIVFITSIWGETGASCEVLYSMAKGGQNLFVKALAKELAPSGIRVNAVSPGAVSTDMLASFTTEELSALQEEIPAGRIGKPEEVAEAVAFLASEKASYITGHILSVNGGWN</sequence>